<organism evidence="2 3">
    <name type="scientific">Muriicola jejuensis</name>
    <dbReference type="NCBI Taxonomy" id="504488"/>
    <lineage>
        <taxon>Bacteria</taxon>
        <taxon>Pseudomonadati</taxon>
        <taxon>Bacteroidota</taxon>
        <taxon>Flavobacteriia</taxon>
        <taxon>Flavobacteriales</taxon>
        <taxon>Flavobacteriaceae</taxon>
        <taxon>Muriicola</taxon>
    </lineage>
</organism>
<name>A0A6P0U791_9FLAO</name>
<comment type="caution">
    <text evidence="2">The sequence shown here is derived from an EMBL/GenBank/DDBJ whole genome shotgun (WGS) entry which is preliminary data.</text>
</comment>
<gene>
    <name evidence="2" type="ORF">GWK09_00350</name>
</gene>
<dbReference type="Proteomes" id="UP000468443">
    <property type="component" value="Unassembled WGS sequence"/>
</dbReference>
<sequence>MAFYFAQINVARAKYPLDDPRMSDFIENIPGINALAEESPGFVWRWVEEEDNRTVEVFGDKALVVNMSLWKSRDDLIHFTYKTGHSDIYKRRKEWFSNLETSHLVCWYTQNVEIELEEAKSRMYHLECKGETPYAFTFKSEYSEKEVLEYLAANPSLL</sequence>
<dbReference type="EMBL" id="JAABOP010000001">
    <property type="protein sequence ID" value="NER08954.1"/>
    <property type="molecule type" value="Genomic_DNA"/>
</dbReference>
<evidence type="ECO:0000313" key="2">
    <source>
        <dbReference type="EMBL" id="NER08954.1"/>
    </source>
</evidence>
<accession>A0A6P0U791</accession>
<evidence type="ECO:0000313" key="3">
    <source>
        <dbReference type="Proteomes" id="UP000468443"/>
    </source>
</evidence>
<dbReference type="InterPro" id="IPR021708">
    <property type="entry name" value="DUF3291"/>
</dbReference>
<dbReference type="AlphaFoldDB" id="A0A6P0U791"/>
<dbReference type="SUPFAM" id="SSF54909">
    <property type="entry name" value="Dimeric alpha+beta barrel"/>
    <property type="match status" value="1"/>
</dbReference>
<proteinExistence type="predicted"/>
<dbReference type="Pfam" id="PF11695">
    <property type="entry name" value="DUF3291"/>
    <property type="match status" value="1"/>
</dbReference>
<evidence type="ECO:0000259" key="1">
    <source>
        <dbReference type="Pfam" id="PF11695"/>
    </source>
</evidence>
<dbReference type="InterPro" id="IPR011008">
    <property type="entry name" value="Dimeric_a/b-barrel"/>
</dbReference>
<reference evidence="2 3" key="1">
    <citation type="submission" date="2020-01" db="EMBL/GenBank/DDBJ databases">
        <title>Muriicola jejuensis KCTC 22299.</title>
        <authorList>
            <person name="Wang G."/>
        </authorList>
    </citation>
    <scope>NUCLEOTIDE SEQUENCE [LARGE SCALE GENOMIC DNA]</scope>
    <source>
        <strain evidence="2 3">KCTC 22299</strain>
    </source>
</reference>
<protein>
    <submittedName>
        <fullName evidence="2">DUF3291 domain-containing protein</fullName>
    </submittedName>
</protein>
<feature type="domain" description="DUF3291" evidence="1">
    <location>
        <begin position="5"/>
        <end position="140"/>
    </location>
</feature>
<dbReference type="RefSeq" id="WP_163691044.1">
    <property type="nucleotide sequence ID" value="NZ_FXTW01000001.1"/>
</dbReference>
<keyword evidence="3" id="KW-1185">Reference proteome</keyword>